<dbReference type="EMBL" id="JARTCD010000039">
    <property type="protein sequence ID" value="KAJ8656450.1"/>
    <property type="molecule type" value="Genomic_DNA"/>
</dbReference>
<gene>
    <name evidence="4" type="ORF">O0I10_007773</name>
</gene>
<comment type="caution">
    <text evidence="4">The sequence shown here is derived from an EMBL/GenBank/DDBJ whole genome shotgun (WGS) entry which is preliminary data.</text>
</comment>
<proteinExistence type="predicted"/>
<evidence type="ECO:0000256" key="1">
    <source>
        <dbReference type="PROSITE-ProRule" id="PRU00108"/>
    </source>
</evidence>
<evidence type="ECO:0000256" key="2">
    <source>
        <dbReference type="RuleBase" id="RU000682"/>
    </source>
</evidence>
<dbReference type="RefSeq" id="XP_058341363.1">
    <property type="nucleotide sequence ID" value="XM_058487785.1"/>
</dbReference>
<dbReference type="Gene3D" id="1.10.10.60">
    <property type="entry name" value="Homeodomain-like"/>
    <property type="match status" value="1"/>
</dbReference>
<keyword evidence="5" id="KW-1185">Reference proteome</keyword>
<organism evidence="4 5">
    <name type="scientific">Lichtheimia ornata</name>
    <dbReference type="NCBI Taxonomy" id="688661"/>
    <lineage>
        <taxon>Eukaryota</taxon>
        <taxon>Fungi</taxon>
        <taxon>Fungi incertae sedis</taxon>
        <taxon>Mucoromycota</taxon>
        <taxon>Mucoromycotina</taxon>
        <taxon>Mucoromycetes</taxon>
        <taxon>Mucorales</taxon>
        <taxon>Lichtheimiaceae</taxon>
        <taxon>Lichtheimia</taxon>
    </lineage>
</organism>
<dbReference type="PROSITE" id="PS50071">
    <property type="entry name" value="HOMEOBOX_2"/>
    <property type="match status" value="1"/>
</dbReference>
<dbReference type="CDD" id="cd00086">
    <property type="entry name" value="homeodomain"/>
    <property type="match status" value="1"/>
</dbReference>
<keyword evidence="1 2" id="KW-0539">Nucleus</keyword>
<dbReference type="SUPFAM" id="SSF46689">
    <property type="entry name" value="Homeodomain-like"/>
    <property type="match status" value="1"/>
</dbReference>
<dbReference type="InterPro" id="IPR001356">
    <property type="entry name" value="HD"/>
</dbReference>
<sequence length="82" mass="10107">MFFDTCGRDKKLTKDQRNEIIKRTGLTSRRITYWFSNHKRRFKNEMKTYRHLLEQGTITTYDEFVEFLRDNRLPKIRISSQT</sequence>
<evidence type="ECO:0000313" key="5">
    <source>
        <dbReference type="Proteomes" id="UP001234581"/>
    </source>
</evidence>
<accession>A0AAD7XVY0</accession>
<dbReference type="AlphaFoldDB" id="A0AAD7XVY0"/>
<dbReference type="GO" id="GO:0003677">
    <property type="term" value="F:DNA binding"/>
    <property type="evidence" value="ECO:0007669"/>
    <property type="project" value="UniProtKB-UniRule"/>
</dbReference>
<dbReference type="InterPro" id="IPR009057">
    <property type="entry name" value="Homeodomain-like_sf"/>
</dbReference>
<evidence type="ECO:0000259" key="3">
    <source>
        <dbReference type="PROSITE" id="PS50071"/>
    </source>
</evidence>
<reference evidence="4 5" key="1">
    <citation type="submission" date="2023-03" db="EMBL/GenBank/DDBJ databases">
        <title>Genome sequence of Lichtheimia ornata CBS 291.66.</title>
        <authorList>
            <person name="Mohabir J.T."/>
            <person name="Shea T.P."/>
            <person name="Kurbessoian T."/>
            <person name="Berby B."/>
            <person name="Fontaine J."/>
            <person name="Livny J."/>
            <person name="Gnirke A."/>
            <person name="Stajich J.E."/>
            <person name="Cuomo C.A."/>
        </authorList>
    </citation>
    <scope>NUCLEOTIDE SEQUENCE [LARGE SCALE GENOMIC DNA]</scope>
    <source>
        <strain evidence="4">CBS 291.66</strain>
    </source>
</reference>
<comment type="subcellular location">
    <subcellularLocation>
        <location evidence="1 2">Nucleus</location>
    </subcellularLocation>
</comment>
<keyword evidence="1 2" id="KW-0371">Homeobox</keyword>
<feature type="domain" description="Homeobox" evidence="3">
    <location>
        <begin position="1"/>
        <end position="45"/>
    </location>
</feature>
<feature type="DNA-binding region" description="Homeobox" evidence="1">
    <location>
        <begin position="3"/>
        <end position="46"/>
    </location>
</feature>
<keyword evidence="1 2" id="KW-0238">DNA-binding</keyword>
<dbReference type="GeneID" id="83215180"/>
<dbReference type="Proteomes" id="UP001234581">
    <property type="component" value="Unassembled WGS sequence"/>
</dbReference>
<evidence type="ECO:0000313" key="4">
    <source>
        <dbReference type="EMBL" id="KAJ8656450.1"/>
    </source>
</evidence>
<dbReference type="Pfam" id="PF00046">
    <property type="entry name" value="Homeodomain"/>
    <property type="match status" value="1"/>
</dbReference>
<dbReference type="GO" id="GO:0005634">
    <property type="term" value="C:nucleus"/>
    <property type="evidence" value="ECO:0007669"/>
    <property type="project" value="UniProtKB-SubCell"/>
</dbReference>
<name>A0AAD7XVY0_9FUNG</name>
<protein>
    <recommendedName>
        <fullName evidence="3">Homeobox domain-containing protein</fullName>
    </recommendedName>
</protein>